<dbReference type="InterPro" id="IPR020843">
    <property type="entry name" value="ER"/>
</dbReference>
<keyword evidence="8" id="KW-0521">NADP</keyword>
<keyword evidence="10" id="KW-0809">Transit peptide</keyword>
<dbReference type="AlphaFoldDB" id="A0A8C3RBQ5"/>
<evidence type="ECO:0000256" key="17">
    <source>
        <dbReference type="ARBA" id="ARBA00051102"/>
    </source>
</evidence>
<dbReference type="Ensembl" id="ENSCRFT00000018693.1">
    <property type="protein sequence ID" value="ENSCRFP00000018079.1"/>
    <property type="gene ID" value="ENSCRFG00000013707.1"/>
</dbReference>
<comment type="catalytic activity">
    <reaction evidence="18">
        <text>a 3-demethylubiquinone + NADPH + 2 H(+) = a 3-demethylubiquinol + NADP(+)</text>
        <dbReference type="Rhea" id="RHEA:83239"/>
        <dbReference type="Rhea" id="RHEA-COMP:10914"/>
        <dbReference type="Rhea" id="RHEA-COMP:19654"/>
        <dbReference type="ChEBI" id="CHEBI:15378"/>
        <dbReference type="ChEBI" id="CHEBI:57783"/>
        <dbReference type="ChEBI" id="CHEBI:58349"/>
        <dbReference type="ChEBI" id="CHEBI:84422"/>
        <dbReference type="ChEBI" id="CHEBI:231825"/>
    </reaction>
</comment>
<keyword evidence="11" id="KW-0007">Acetylation</keyword>
<dbReference type="GO" id="GO:0005759">
    <property type="term" value="C:mitochondrial matrix"/>
    <property type="evidence" value="ECO:0007669"/>
    <property type="project" value="UniProtKB-SubCell"/>
</dbReference>
<name>A0A8C3RBQ5_9PASS</name>
<evidence type="ECO:0000256" key="12">
    <source>
        <dbReference type="ARBA" id="ARBA00023002"/>
    </source>
</evidence>
<reference evidence="22" key="1">
    <citation type="submission" date="2025-08" db="UniProtKB">
        <authorList>
            <consortium name="Ensembl"/>
        </authorList>
    </citation>
    <scope>IDENTIFICATION</scope>
</reference>
<keyword evidence="6" id="KW-0547">Nucleotide-binding</keyword>
<evidence type="ECO:0000256" key="14">
    <source>
        <dbReference type="ARBA" id="ARBA00023136"/>
    </source>
</evidence>
<dbReference type="SUPFAM" id="SSF51735">
    <property type="entry name" value="NAD(P)-binding Rossmann-fold domains"/>
    <property type="match status" value="1"/>
</dbReference>
<keyword evidence="23" id="KW-1185">Reference proteome</keyword>
<evidence type="ECO:0000256" key="5">
    <source>
        <dbReference type="ARBA" id="ARBA00022688"/>
    </source>
</evidence>
<feature type="region of interest" description="Disordered" evidence="20">
    <location>
        <begin position="41"/>
        <end position="115"/>
    </location>
</feature>
<dbReference type="CDD" id="cd08248">
    <property type="entry name" value="RTN4I1"/>
    <property type="match status" value="1"/>
</dbReference>
<dbReference type="FunFam" id="3.90.180.10:FF:000009">
    <property type="entry name" value="Reticulon-4-interacting protein 1, mitochondrial"/>
    <property type="match status" value="1"/>
</dbReference>
<dbReference type="Gene3D" id="3.40.50.720">
    <property type="entry name" value="NAD(P)-binding Rossmann-like Domain"/>
    <property type="match status" value="1"/>
</dbReference>
<dbReference type="FunFam" id="3.40.50.720:FF:000147">
    <property type="entry name" value="Reticulon-4-interacting protein 1 homolog, mitochondrial"/>
    <property type="match status" value="1"/>
</dbReference>
<comment type="catalytic activity">
    <reaction evidence="15">
        <text>3-demethylubiquinone-10 + NADPH + 2 H(+) = 3-demethylubiquinol-10 + NADP(+)</text>
        <dbReference type="Rhea" id="RHEA:83247"/>
        <dbReference type="ChEBI" id="CHEBI:15378"/>
        <dbReference type="ChEBI" id="CHEBI:57783"/>
        <dbReference type="ChEBI" id="CHEBI:58349"/>
        <dbReference type="ChEBI" id="CHEBI:64182"/>
        <dbReference type="ChEBI" id="CHEBI:231824"/>
    </reaction>
</comment>
<evidence type="ECO:0000256" key="7">
    <source>
        <dbReference type="ARBA" id="ARBA00022787"/>
    </source>
</evidence>
<dbReference type="SUPFAM" id="SSF50129">
    <property type="entry name" value="GroES-like"/>
    <property type="match status" value="1"/>
</dbReference>
<feature type="domain" description="Enoyl reductase (ER)" evidence="21">
    <location>
        <begin position="257"/>
        <end position="598"/>
    </location>
</feature>
<comment type="similarity">
    <text evidence="4">Belongs to the zinc-containing alcohol dehydrogenase family. Quinone oxidoreductase subfamily.</text>
</comment>
<dbReference type="GO" id="GO:0007399">
    <property type="term" value="P:nervous system development"/>
    <property type="evidence" value="ECO:0007669"/>
    <property type="project" value="UniProtKB-KW"/>
</dbReference>
<evidence type="ECO:0000259" key="21">
    <source>
        <dbReference type="SMART" id="SM00829"/>
    </source>
</evidence>
<dbReference type="Pfam" id="PF08240">
    <property type="entry name" value="ADH_N"/>
    <property type="match status" value="1"/>
</dbReference>
<dbReference type="GO" id="GO:0005741">
    <property type="term" value="C:mitochondrial outer membrane"/>
    <property type="evidence" value="ECO:0007669"/>
    <property type="project" value="UniProtKB-SubCell"/>
</dbReference>
<dbReference type="Proteomes" id="UP000694396">
    <property type="component" value="Unplaced"/>
</dbReference>
<dbReference type="GO" id="GO:0000166">
    <property type="term" value="F:nucleotide binding"/>
    <property type="evidence" value="ECO:0007669"/>
    <property type="project" value="UniProtKB-KW"/>
</dbReference>
<evidence type="ECO:0000256" key="6">
    <source>
        <dbReference type="ARBA" id="ARBA00022741"/>
    </source>
</evidence>
<dbReference type="InterPro" id="IPR036291">
    <property type="entry name" value="NAD(P)-bd_dom_sf"/>
</dbReference>
<evidence type="ECO:0000256" key="15">
    <source>
        <dbReference type="ARBA" id="ARBA00050485"/>
    </source>
</evidence>
<dbReference type="PANTHER" id="PTHR11695:SF294">
    <property type="entry name" value="RETICULON-4-INTERACTING PROTEIN 1, MITOCHONDRIAL"/>
    <property type="match status" value="1"/>
</dbReference>
<evidence type="ECO:0000256" key="13">
    <source>
        <dbReference type="ARBA" id="ARBA00023128"/>
    </source>
</evidence>
<evidence type="ECO:0000256" key="3">
    <source>
        <dbReference type="ARBA" id="ARBA00004749"/>
    </source>
</evidence>
<evidence type="ECO:0000313" key="22">
    <source>
        <dbReference type="Ensembl" id="ENSCRFP00000018079.1"/>
    </source>
</evidence>
<keyword evidence="9" id="KW-0524">Neurogenesis</keyword>
<keyword evidence="5" id="KW-0831">Ubiquinone biosynthesis</keyword>
<dbReference type="InterPro" id="IPR002364">
    <property type="entry name" value="Quin_OxRdtase/zeta-crystal_CS"/>
</dbReference>
<keyword evidence="7" id="KW-1000">Mitochondrion outer membrane</keyword>
<evidence type="ECO:0000256" key="9">
    <source>
        <dbReference type="ARBA" id="ARBA00022902"/>
    </source>
</evidence>
<dbReference type="Pfam" id="PF13602">
    <property type="entry name" value="ADH_zinc_N_2"/>
    <property type="match status" value="1"/>
</dbReference>
<accession>A0A8C3RBQ5</accession>
<dbReference type="PANTHER" id="PTHR11695">
    <property type="entry name" value="ALCOHOL DEHYDROGENASE RELATED"/>
    <property type="match status" value="1"/>
</dbReference>
<dbReference type="GO" id="GO:0008270">
    <property type="term" value="F:zinc ion binding"/>
    <property type="evidence" value="ECO:0007669"/>
    <property type="project" value="InterPro"/>
</dbReference>
<keyword evidence="12" id="KW-0560">Oxidoreductase</keyword>
<evidence type="ECO:0000256" key="4">
    <source>
        <dbReference type="ARBA" id="ARBA00010371"/>
    </source>
</evidence>
<comment type="pathway">
    <text evidence="3">Cofactor biosynthesis; ubiquinone biosynthesis.</text>
</comment>
<evidence type="ECO:0000256" key="20">
    <source>
        <dbReference type="SAM" id="MobiDB-lite"/>
    </source>
</evidence>
<comment type="catalytic activity">
    <reaction evidence="17">
        <text>3-demethylubiquinone-10 + NADH + 2 H(+) = 3-demethylubiquinol-10 + NAD(+)</text>
        <dbReference type="Rhea" id="RHEA:83243"/>
        <dbReference type="ChEBI" id="CHEBI:15378"/>
        <dbReference type="ChEBI" id="CHEBI:57540"/>
        <dbReference type="ChEBI" id="CHEBI:57945"/>
        <dbReference type="ChEBI" id="CHEBI:64182"/>
        <dbReference type="ChEBI" id="CHEBI:231824"/>
    </reaction>
</comment>
<evidence type="ECO:0000256" key="16">
    <source>
        <dbReference type="ARBA" id="ARBA00050566"/>
    </source>
</evidence>
<evidence type="ECO:0000256" key="10">
    <source>
        <dbReference type="ARBA" id="ARBA00022946"/>
    </source>
</evidence>
<protein>
    <recommendedName>
        <fullName evidence="19">NAD(P)H oxidoreductase RTN4IP1, mitochondrial</fullName>
    </recommendedName>
</protein>
<dbReference type="PROSITE" id="PS01162">
    <property type="entry name" value="QOR_ZETA_CRYSTAL"/>
    <property type="match status" value="1"/>
</dbReference>
<proteinExistence type="inferred from homology"/>
<reference evidence="22" key="2">
    <citation type="submission" date="2025-09" db="UniProtKB">
        <authorList>
            <consortium name="Ensembl"/>
        </authorList>
    </citation>
    <scope>IDENTIFICATION</scope>
</reference>
<dbReference type="InterPro" id="IPR011032">
    <property type="entry name" value="GroES-like_sf"/>
</dbReference>
<sequence>MYAFRNLVLLMRARHRWQSSVGVTRPSFNAVDTLREKPVFQGSRVTEAAPGPYGKKAPFPQREGVHGKRSPGPPGDEGRQRTPVTLRIYPAARHPHPAPRHPRQADRPHSPVGERPAAWLSLPVAESSRPPSDPHYFPGAAAARRHLAATPRGTIGRAAKKAAAHWLRGPAGLSAEAAGAPRPRPDPYPDPGPYPDRDPAARPSPARPGPAVPAMLSWGAAGGRALRWASGRAPARGLRASPRAQIAMPSWVIDRYGSNEVLRFTREMVFPIIHFPNEVIIKVHAASLNPIDLSMRSGYGATALNMKRDPLKLKTGETEFPLTLGRDVSGVVMECGLGVSYFKPGDEVWAAIPPWKQGTLSEFVVASGNEVSFKPKCLSHTEAAALPYVGLTAWSAINQVGGLNQSNCSGKRILILGASGGVGTFAVQLMKAWDAHVTAVCSHDASTLVKKLGADDVIDYKSGNLEEQLKTLPLFDFILDNVGGSTEKWALDLLKKWSGAKYVTLVTPFLINMDKLGVADGMLQTGVTVGSKTLKHLLKGVHYRWAFFMPSGPSLDEIAELVDSGKIQPVIDEVFSFSEVPKAFLKLEGGHARGKTVINVISRQ</sequence>
<evidence type="ECO:0000256" key="2">
    <source>
        <dbReference type="ARBA" id="ARBA00004305"/>
    </source>
</evidence>
<evidence type="ECO:0000256" key="19">
    <source>
        <dbReference type="ARBA" id="ARBA00071154"/>
    </source>
</evidence>
<feature type="compositionally biased region" description="Basic residues" evidence="20">
    <location>
        <begin position="93"/>
        <end position="102"/>
    </location>
</feature>
<feature type="region of interest" description="Disordered" evidence="20">
    <location>
        <begin position="173"/>
        <end position="214"/>
    </location>
</feature>
<evidence type="ECO:0000256" key="8">
    <source>
        <dbReference type="ARBA" id="ARBA00022857"/>
    </source>
</evidence>
<evidence type="ECO:0000256" key="11">
    <source>
        <dbReference type="ARBA" id="ARBA00022990"/>
    </source>
</evidence>
<keyword evidence="13" id="KW-0496">Mitochondrion</keyword>
<dbReference type="SMART" id="SM00829">
    <property type="entry name" value="PKS_ER"/>
    <property type="match status" value="1"/>
</dbReference>
<dbReference type="GO" id="GO:0006744">
    <property type="term" value="P:ubiquinone biosynthetic process"/>
    <property type="evidence" value="ECO:0007669"/>
    <property type="project" value="UniProtKB-KW"/>
</dbReference>
<dbReference type="InterPro" id="IPR037397">
    <property type="entry name" value="RTN4IP1"/>
</dbReference>
<organism evidence="22 23">
    <name type="scientific">Cyanoderma ruficeps</name>
    <name type="common">rufous-capped babbler</name>
    <dbReference type="NCBI Taxonomy" id="181631"/>
    <lineage>
        <taxon>Eukaryota</taxon>
        <taxon>Metazoa</taxon>
        <taxon>Chordata</taxon>
        <taxon>Craniata</taxon>
        <taxon>Vertebrata</taxon>
        <taxon>Euteleostomi</taxon>
        <taxon>Archelosauria</taxon>
        <taxon>Archosauria</taxon>
        <taxon>Dinosauria</taxon>
        <taxon>Saurischia</taxon>
        <taxon>Theropoda</taxon>
        <taxon>Coelurosauria</taxon>
        <taxon>Aves</taxon>
        <taxon>Neognathae</taxon>
        <taxon>Neoaves</taxon>
        <taxon>Telluraves</taxon>
        <taxon>Australaves</taxon>
        <taxon>Passeriformes</taxon>
        <taxon>Sylvioidea</taxon>
        <taxon>Timaliidae</taxon>
        <taxon>Cyanoderma</taxon>
    </lineage>
</organism>
<evidence type="ECO:0000256" key="1">
    <source>
        <dbReference type="ARBA" id="ARBA00004294"/>
    </source>
</evidence>
<keyword evidence="14" id="KW-0472">Membrane</keyword>
<dbReference type="InterPro" id="IPR013154">
    <property type="entry name" value="ADH-like_N"/>
</dbReference>
<comment type="catalytic activity">
    <reaction evidence="16">
        <text>a 3-demethylubiquinone + NADH + 2 H(+) = a 3-demethylubiquinol + NAD(+)</text>
        <dbReference type="Rhea" id="RHEA:83235"/>
        <dbReference type="Rhea" id="RHEA-COMP:10914"/>
        <dbReference type="Rhea" id="RHEA-COMP:19654"/>
        <dbReference type="ChEBI" id="CHEBI:15378"/>
        <dbReference type="ChEBI" id="CHEBI:57540"/>
        <dbReference type="ChEBI" id="CHEBI:57945"/>
        <dbReference type="ChEBI" id="CHEBI:84422"/>
        <dbReference type="ChEBI" id="CHEBI:231825"/>
    </reaction>
</comment>
<evidence type="ECO:0000313" key="23">
    <source>
        <dbReference type="Proteomes" id="UP000694396"/>
    </source>
</evidence>
<comment type="subcellular location">
    <subcellularLocation>
        <location evidence="2">Mitochondrion matrix</location>
    </subcellularLocation>
    <subcellularLocation>
        <location evidence="1">Mitochondrion outer membrane</location>
    </subcellularLocation>
</comment>
<dbReference type="Gene3D" id="3.90.180.10">
    <property type="entry name" value="Medium-chain alcohol dehydrogenases, catalytic domain"/>
    <property type="match status" value="1"/>
</dbReference>
<dbReference type="GO" id="GO:0016491">
    <property type="term" value="F:oxidoreductase activity"/>
    <property type="evidence" value="ECO:0007669"/>
    <property type="project" value="UniProtKB-KW"/>
</dbReference>
<evidence type="ECO:0000256" key="18">
    <source>
        <dbReference type="ARBA" id="ARBA00051220"/>
    </source>
</evidence>
<dbReference type="InterPro" id="IPR050700">
    <property type="entry name" value="YIM1/Zinc_Alcohol_DH_Fams"/>
</dbReference>